<dbReference type="EMBL" id="ML975258">
    <property type="protein sequence ID" value="KAF1837803.1"/>
    <property type="molecule type" value="Genomic_DNA"/>
</dbReference>
<name>A0A6A5KVY0_9PLEO</name>
<feature type="transmembrane region" description="Helical" evidence="1">
    <location>
        <begin position="30"/>
        <end position="54"/>
    </location>
</feature>
<dbReference type="AlphaFoldDB" id="A0A6A5KVY0"/>
<protein>
    <submittedName>
        <fullName evidence="2">Uncharacterized protein</fullName>
    </submittedName>
</protein>
<evidence type="ECO:0000313" key="2">
    <source>
        <dbReference type="EMBL" id="KAF1837803.1"/>
    </source>
</evidence>
<reference evidence="2" key="1">
    <citation type="submission" date="2020-01" db="EMBL/GenBank/DDBJ databases">
        <authorList>
            <consortium name="DOE Joint Genome Institute"/>
            <person name="Haridas S."/>
            <person name="Albert R."/>
            <person name="Binder M."/>
            <person name="Bloem J."/>
            <person name="Labutti K."/>
            <person name="Salamov A."/>
            <person name="Andreopoulos B."/>
            <person name="Baker S.E."/>
            <person name="Barry K."/>
            <person name="Bills G."/>
            <person name="Bluhm B.H."/>
            <person name="Cannon C."/>
            <person name="Castanera R."/>
            <person name="Culley D.E."/>
            <person name="Daum C."/>
            <person name="Ezra D."/>
            <person name="Gonzalez J.B."/>
            <person name="Henrissat B."/>
            <person name="Kuo A."/>
            <person name="Liang C."/>
            <person name="Lipzen A."/>
            <person name="Lutzoni F."/>
            <person name="Magnuson J."/>
            <person name="Mondo S."/>
            <person name="Nolan M."/>
            <person name="Ohm R."/>
            <person name="Pangilinan J."/>
            <person name="Park H.-J."/>
            <person name="Ramirez L."/>
            <person name="Alfaro M."/>
            <person name="Sun H."/>
            <person name="Tritt A."/>
            <person name="Yoshinaga Y."/>
            <person name="Zwiers L.-H."/>
            <person name="Turgeon B.G."/>
            <person name="Goodwin S.B."/>
            <person name="Spatafora J.W."/>
            <person name="Crous P.W."/>
            <person name="Grigoriev I.V."/>
        </authorList>
    </citation>
    <scope>NUCLEOTIDE SEQUENCE</scope>
    <source>
        <strain evidence="2">P77</strain>
    </source>
</reference>
<organism evidence="2 3">
    <name type="scientific">Decorospora gaudefroyi</name>
    <dbReference type="NCBI Taxonomy" id="184978"/>
    <lineage>
        <taxon>Eukaryota</taxon>
        <taxon>Fungi</taxon>
        <taxon>Dikarya</taxon>
        <taxon>Ascomycota</taxon>
        <taxon>Pezizomycotina</taxon>
        <taxon>Dothideomycetes</taxon>
        <taxon>Pleosporomycetidae</taxon>
        <taxon>Pleosporales</taxon>
        <taxon>Pleosporineae</taxon>
        <taxon>Pleosporaceae</taxon>
        <taxon>Decorospora</taxon>
    </lineage>
</organism>
<accession>A0A6A5KVY0</accession>
<keyword evidence="1" id="KW-0812">Transmembrane</keyword>
<dbReference type="Proteomes" id="UP000800040">
    <property type="component" value="Unassembled WGS sequence"/>
</dbReference>
<evidence type="ECO:0000256" key="1">
    <source>
        <dbReference type="SAM" id="Phobius"/>
    </source>
</evidence>
<dbReference type="OrthoDB" id="5406216at2759"/>
<gene>
    <name evidence="2" type="ORF">BDW02DRAFT_645155</name>
</gene>
<keyword evidence="1" id="KW-0472">Membrane</keyword>
<proteinExistence type="predicted"/>
<sequence>MAFVFSDQQHQHSLRPFDISLFEAPRSFSVFFGSSACFSFGFLALAALSLQLFYSSRLVNAIATSSSPGLRQAPGAAPIGDAPIQNPAPVVATVTVQAPAVEPVPAKPAPVKPAVPEPPAAPPPVSNVPFVTVQWAETFIGGTYSTWWPHTVSLDFKPAEPQAPLPGKGAIGMGTLTGKTGVTKTVAMGAAPTQGSGWMRGVVAAVGVGIAGVVV</sequence>
<keyword evidence="3" id="KW-1185">Reference proteome</keyword>
<keyword evidence="1" id="KW-1133">Transmembrane helix</keyword>
<evidence type="ECO:0000313" key="3">
    <source>
        <dbReference type="Proteomes" id="UP000800040"/>
    </source>
</evidence>